<keyword evidence="1" id="KW-0732">Signal</keyword>
<feature type="signal peptide" evidence="1">
    <location>
        <begin position="1"/>
        <end position="21"/>
    </location>
</feature>
<name>A0ABV0V9W0_9TELE</name>
<evidence type="ECO:0000313" key="2">
    <source>
        <dbReference type="EMBL" id="MEQ2254115.1"/>
    </source>
</evidence>
<keyword evidence="3" id="KW-1185">Reference proteome</keyword>
<accession>A0ABV0V9W0</accession>
<protein>
    <recommendedName>
        <fullName evidence="4">Secreted protein</fullName>
    </recommendedName>
</protein>
<organism evidence="2 3">
    <name type="scientific">Ilyodon furcidens</name>
    <name type="common">goldbreast splitfin</name>
    <dbReference type="NCBI Taxonomy" id="33524"/>
    <lineage>
        <taxon>Eukaryota</taxon>
        <taxon>Metazoa</taxon>
        <taxon>Chordata</taxon>
        <taxon>Craniata</taxon>
        <taxon>Vertebrata</taxon>
        <taxon>Euteleostomi</taxon>
        <taxon>Actinopterygii</taxon>
        <taxon>Neopterygii</taxon>
        <taxon>Teleostei</taxon>
        <taxon>Neoteleostei</taxon>
        <taxon>Acanthomorphata</taxon>
        <taxon>Ovalentaria</taxon>
        <taxon>Atherinomorphae</taxon>
        <taxon>Cyprinodontiformes</taxon>
        <taxon>Goodeidae</taxon>
        <taxon>Ilyodon</taxon>
    </lineage>
</organism>
<reference evidence="2 3" key="1">
    <citation type="submission" date="2021-06" db="EMBL/GenBank/DDBJ databases">
        <authorList>
            <person name="Palmer J.M."/>
        </authorList>
    </citation>
    <scope>NUCLEOTIDE SEQUENCE [LARGE SCALE GENOMIC DNA]</scope>
    <source>
        <strain evidence="3">if_2019</strain>
        <tissue evidence="2">Muscle</tissue>
    </source>
</reference>
<proteinExistence type="predicted"/>
<gene>
    <name evidence="2" type="ORF">ILYODFUR_000424</name>
</gene>
<dbReference type="Proteomes" id="UP001482620">
    <property type="component" value="Unassembled WGS sequence"/>
</dbReference>
<evidence type="ECO:0008006" key="4">
    <source>
        <dbReference type="Google" id="ProtNLM"/>
    </source>
</evidence>
<evidence type="ECO:0000313" key="3">
    <source>
        <dbReference type="Proteomes" id="UP001482620"/>
    </source>
</evidence>
<evidence type="ECO:0000256" key="1">
    <source>
        <dbReference type="SAM" id="SignalP"/>
    </source>
</evidence>
<dbReference type="EMBL" id="JAHRIQ010104285">
    <property type="protein sequence ID" value="MEQ2254115.1"/>
    <property type="molecule type" value="Genomic_DNA"/>
</dbReference>
<comment type="caution">
    <text evidence="2">The sequence shown here is derived from an EMBL/GenBank/DDBJ whole genome shotgun (WGS) entry which is preliminary data.</text>
</comment>
<sequence length="105" mass="11176">MLLSLGMPLLSFSLSLSVMSAAEHVSRCSSTLKSIEPVGLCLDAVFMLVVLVSAPFRTSSICQLRSFSSPLCHPDGSLTGTGSCISCWFIFSGKKILGTEDVGWK</sequence>
<feature type="chain" id="PRO_5045963854" description="Secreted protein" evidence="1">
    <location>
        <begin position="22"/>
        <end position="105"/>
    </location>
</feature>